<dbReference type="OrthoDB" id="9811073at2"/>
<dbReference type="Proteomes" id="UP000319897">
    <property type="component" value="Unassembled WGS sequence"/>
</dbReference>
<gene>
    <name evidence="1" type="ORF">FJQ54_14750</name>
</gene>
<dbReference type="EMBL" id="VFSU01000032">
    <property type="protein sequence ID" value="TPE59055.1"/>
    <property type="molecule type" value="Genomic_DNA"/>
</dbReference>
<evidence type="ECO:0000313" key="1">
    <source>
        <dbReference type="EMBL" id="TPE59055.1"/>
    </source>
</evidence>
<sequence length="310" mass="32661">MLIGHLPAREMFLDALAAGRLHHAWLLAGPRGIGKRAFADWAALKLLSGGSGPGDTPADDPAAQLVAAGSHPDHRVLAPPTEGKGSATESIVVDQVREMADFLHSYPAIAGWRTLIVDSIDDMNPNTANAFLKELEEPRQKTVYLLVSHAPARLLPTIRSRCRMLRLFPLSDAEVRRVLEEGETGISAAEIDSMVTLARGAPGAVAALAGADVAGLGRTLDRIAAGGDAASLARSVAPQAAAPKLQALLALVPQRLAAAARSNPDPRLLDLYSEAEGLAKDAVRLAYDRAQVAMALADITARAGRIQDKR</sequence>
<dbReference type="SUPFAM" id="SSF52540">
    <property type="entry name" value="P-loop containing nucleoside triphosphate hydrolases"/>
    <property type="match status" value="1"/>
</dbReference>
<dbReference type="GO" id="GO:0006261">
    <property type="term" value="P:DNA-templated DNA replication"/>
    <property type="evidence" value="ECO:0007669"/>
    <property type="project" value="TreeGrafter"/>
</dbReference>
<dbReference type="InterPro" id="IPR027417">
    <property type="entry name" value="P-loop_NTPase"/>
</dbReference>
<dbReference type="GO" id="GO:0009360">
    <property type="term" value="C:DNA polymerase III complex"/>
    <property type="evidence" value="ECO:0007669"/>
    <property type="project" value="TreeGrafter"/>
</dbReference>
<dbReference type="PANTHER" id="PTHR11669:SF8">
    <property type="entry name" value="DNA POLYMERASE III SUBUNIT DELTA"/>
    <property type="match status" value="1"/>
</dbReference>
<name>A0A501XEU6_9SPHN</name>
<keyword evidence="2" id="KW-1185">Reference proteome</keyword>
<dbReference type="Pfam" id="PF13177">
    <property type="entry name" value="DNA_pol3_delta2"/>
    <property type="match status" value="1"/>
</dbReference>
<evidence type="ECO:0000313" key="2">
    <source>
        <dbReference type="Proteomes" id="UP000319897"/>
    </source>
</evidence>
<dbReference type="RefSeq" id="WP_140929190.1">
    <property type="nucleotide sequence ID" value="NZ_VFSU01000032.1"/>
</dbReference>
<accession>A0A501XEU6</accession>
<protein>
    <submittedName>
        <fullName evidence="1">DNA polymerase III subunit delta</fullName>
    </submittedName>
</protein>
<dbReference type="InterPro" id="IPR050238">
    <property type="entry name" value="DNA_Rep/Repair_Clamp_Loader"/>
</dbReference>
<dbReference type="AlphaFoldDB" id="A0A501XEU6"/>
<comment type="caution">
    <text evidence="1">The sequence shown here is derived from an EMBL/GenBank/DDBJ whole genome shotgun (WGS) entry which is preliminary data.</text>
</comment>
<proteinExistence type="predicted"/>
<dbReference type="Gene3D" id="3.40.50.300">
    <property type="entry name" value="P-loop containing nucleotide triphosphate hydrolases"/>
    <property type="match status" value="1"/>
</dbReference>
<dbReference type="PANTHER" id="PTHR11669">
    <property type="entry name" value="REPLICATION FACTOR C / DNA POLYMERASE III GAMMA-TAU SUBUNIT"/>
    <property type="match status" value="1"/>
</dbReference>
<organism evidence="1 2">
    <name type="scientific">Sandaracinobacter neustonicus</name>
    <dbReference type="NCBI Taxonomy" id="1715348"/>
    <lineage>
        <taxon>Bacteria</taxon>
        <taxon>Pseudomonadati</taxon>
        <taxon>Pseudomonadota</taxon>
        <taxon>Alphaproteobacteria</taxon>
        <taxon>Sphingomonadales</taxon>
        <taxon>Sphingosinicellaceae</taxon>
        <taxon>Sandaracinobacter</taxon>
    </lineage>
</organism>
<reference evidence="1 2" key="1">
    <citation type="submission" date="2019-06" db="EMBL/GenBank/DDBJ databases">
        <authorList>
            <person name="Lee I."/>
            <person name="Jang G.I."/>
            <person name="Hwang C.Y."/>
        </authorList>
    </citation>
    <scope>NUCLEOTIDE SEQUENCE [LARGE SCALE GENOMIC DNA]</scope>
    <source>
        <strain evidence="1 2">PAMC 28131</strain>
    </source>
</reference>